<keyword evidence="9" id="KW-1185">Reference proteome</keyword>
<dbReference type="InterPro" id="IPR009057">
    <property type="entry name" value="Homeodomain-like_sf"/>
</dbReference>
<keyword evidence="4" id="KW-0804">Transcription</keyword>
<dbReference type="InterPro" id="IPR039538">
    <property type="entry name" value="BetI_C"/>
</dbReference>
<dbReference type="Pfam" id="PF00440">
    <property type="entry name" value="TetR_N"/>
    <property type="match status" value="1"/>
</dbReference>
<dbReference type="Proteomes" id="UP000332515">
    <property type="component" value="Unassembled WGS sequence"/>
</dbReference>
<keyword evidence="2" id="KW-0805">Transcription regulation</keyword>
<evidence type="ECO:0000313" key="8">
    <source>
        <dbReference type="EMBL" id="MQT14699.1"/>
    </source>
</evidence>
<evidence type="ECO:0000256" key="6">
    <source>
        <dbReference type="SAM" id="MobiDB-lite"/>
    </source>
</evidence>
<dbReference type="InterPro" id="IPR050109">
    <property type="entry name" value="HTH-type_TetR-like_transc_reg"/>
</dbReference>
<evidence type="ECO:0000259" key="7">
    <source>
        <dbReference type="PROSITE" id="PS50977"/>
    </source>
</evidence>
<dbReference type="PROSITE" id="PS50977">
    <property type="entry name" value="HTH_TETR_2"/>
    <property type="match status" value="1"/>
</dbReference>
<dbReference type="PANTHER" id="PTHR30055:SF234">
    <property type="entry name" value="HTH-TYPE TRANSCRIPTIONAL REGULATOR BETI"/>
    <property type="match status" value="1"/>
</dbReference>
<dbReference type="PANTHER" id="PTHR30055">
    <property type="entry name" value="HTH-TYPE TRANSCRIPTIONAL REGULATOR RUTR"/>
    <property type="match status" value="1"/>
</dbReference>
<dbReference type="SUPFAM" id="SSF48498">
    <property type="entry name" value="Tetracyclin repressor-like, C-terminal domain"/>
    <property type="match status" value="1"/>
</dbReference>
<name>A0A6A7YBA4_9HYPH</name>
<comment type="caution">
    <text evidence="8">The sequence shown here is derived from an EMBL/GenBank/DDBJ whole genome shotgun (WGS) entry which is preliminary data.</text>
</comment>
<feature type="DNA-binding region" description="H-T-H motif" evidence="5">
    <location>
        <begin position="55"/>
        <end position="74"/>
    </location>
</feature>
<accession>A0A6A7YBA4</accession>
<organism evidence="8 9">
    <name type="scientific">Segnochrobactrum spirostomi</name>
    <dbReference type="NCBI Taxonomy" id="2608987"/>
    <lineage>
        <taxon>Bacteria</taxon>
        <taxon>Pseudomonadati</taxon>
        <taxon>Pseudomonadota</taxon>
        <taxon>Alphaproteobacteria</taxon>
        <taxon>Hyphomicrobiales</taxon>
        <taxon>Segnochrobactraceae</taxon>
        <taxon>Segnochrobactrum</taxon>
    </lineage>
</organism>
<dbReference type="GO" id="GO:0000976">
    <property type="term" value="F:transcription cis-regulatory region binding"/>
    <property type="evidence" value="ECO:0007669"/>
    <property type="project" value="TreeGrafter"/>
</dbReference>
<evidence type="ECO:0000256" key="5">
    <source>
        <dbReference type="PROSITE-ProRule" id="PRU00335"/>
    </source>
</evidence>
<dbReference type="InterPro" id="IPR001647">
    <property type="entry name" value="HTH_TetR"/>
</dbReference>
<evidence type="ECO:0000256" key="4">
    <source>
        <dbReference type="ARBA" id="ARBA00023163"/>
    </source>
</evidence>
<dbReference type="GO" id="GO:0003700">
    <property type="term" value="F:DNA-binding transcription factor activity"/>
    <property type="evidence" value="ECO:0007669"/>
    <property type="project" value="TreeGrafter"/>
</dbReference>
<evidence type="ECO:0000256" key="1">
    <source>
        <dbReference type="ARBA" id="ARBA00022491"/>
    </source>
</evidence>
<keyword evidence="3 5" id="KW-0238">DNA-binding</keyword>
<reference evidence="8 9" key="1">
    <citation type="submission" date="2019-09" db="EMBL/GenBank/DDBJ databases">
        <title>Segnochrobactrum spirostomi gen. nov., sp. nov., isolated from the ciliate Spirostomum cf. yagiui and description of a novel family, Segnochrobactraceae fam. nov. within the order Rhizobiales of the class Alphaproteobacteria.</title>
        <authorList>
            <person name="Akter S."/>
            <person name="Shazib S.U.A."/>
            <person name="Shin M.K."/>
        </authorList>
    </citation>
    <scope>NUCLEOTIDE SEQUENCE [LARGE SCALE GENOMIC DNA]</scope>
    <source>
        <strain evidence="8 9">Sp-1</strain>
    </source>
</reference>
<gene>
    <name evidence="8" type="ORF">F0357_18970</name>
</gene>
<dbReference type="EMBL" id="VWNA01000002">
    <property type="protein sequence ID" value="MQT14699.1"/>
    <property type="molecule type" value="Genomic_DNA"/>
</dbReference>
<evidence type="ECO:0000256" key="3">
    <source>
        <dbReference type="ARBA" id="ARBA00023125"/>
    </source>
</evidence>
<evidence type="ECO:0000313" key="9">
    <source>
        <dbReference type="Proteomes" id="UP000332515"/>
    </source>
</evidence>
<feature type="domain" description="HTH tetR-type" evidence="7">
    <location>
        <begin position="27"/>
        <end position="92"/>
    </location>
</feature>
<proteinExistence type="predicted"/>
<feature type="region of interest" description="Disordered" evidence="6">
    <location>
        <begin position="1"/>
        <end position="24"/>
    </location>
</feature>
<dbReference type="SUPFAM" id="SSF46689">
    <property type="entry name" value="Homeodomain-like"/>
    <property type="match status" value="1"/>
</dbReference>
<dbReference type="AlphaFoldDB" id="A0A6A7YBA4"/>
<keyword evidence="1" id="KW-0678">Repressor</keyword>
<sequence>MRHEEHAESTPSVPAVRRGAKRRVPARERMDQIIEAVIDVLAAYGANGQGLESLTIADVARAAGVSPALVMLHFKSKDGLLEDTLRTLGSDYFRALDDARESAGPRPADRLWALVEAEFTEPVCTPRKLAAWRALWTASAGRQPYIRQFKAETVAAYNTLIELCRALIEEGAYEDRDARTVARLIDSSLAGLWIDLTDLTLPLTLNEARRIALAQLAMFFPRHFTTRGPRRQILGTDGAA</sequence>
<protein>
    <submittedName>
        <fullName evidence="8">TetR family transcriptional regulator</fullName>
    </submittedName>
</protein>
<evidence type="ECO:0000256" key="2">
    <source>
        <dbReference type="ARBA" id="ARBA00023015"/>
    </source>
</evidence>
<dbReference type="Pfam" id="PF13977">
    <property type="entry name" value="TetR_C_6"/>
    <property type="match status" value="1"/>
</dbReference>
<dbReference type="Gene3D" id="1.10.357.10">
    <property type="entry name" value="Tetracycline Repressor, domain 2"/>
    <property type="match status" value="1"/>
</dbReference>
<dbReference type="InterPro" id="IPR036271">
    <property type="entry name" value="Tet_transcr_reg_TetR-rel_C_sf"/>
</dbReference>